<dbReference type="AlphaFoldDB" id="C6HVD1"/>
<dbReference type="Proteomes" id="UP000009374">
    <property type="component" value="Unassembled WGS sequence"/>
</dbReference>
<reference evidence="1 2" key="1">
    <citation type="journal article" date="2009" name="Appl. Environ. Microbiol.">
        <title>Community genomic and proteomic analyses of chemoautotrophic iron-oxidizing "Leptospirillum rubarum" (Group II) and "Leptospirillum ferrodiazotrophum" (Group III) bacteria in acid mine drainage biofilms.</title>
        <authorList>
            <person name="Goltsman D.S."/>
            <person name="Denef V.J."/>
            <person name="Singer S.W."/>
            <person name="VerBerkmoes N.C."/>
            <person name="Lefsrud M."/>
            <person name="Mueller R.S."/>
            <person name="Dick G.J."/>
            <person name="Sun C.L."/>
            <person name="Wheeler K.E."/>
            <person name="Zemla A."/>
            <person name="Baker B.J."/>
            <person name="Hauser L."/>
            <person name="Land M."/>
            <person name="Shah M.B."/>
            <person name="Thelen M.P."/>
            <person name="Hettich R.L."/>
            <person name="Banfield J.F."/>
        </authorList>
    </citation>
    <scope>NUCLEOTIDE SEQUENCE [LARGE SCALE GENOMIC DNA]</scope>
</reference>
<gene>
    <name evidence="1" type="ORF">UBAL3_78920098</name>
</gene>
<sequence>MTTDAVPLGRLSTLQDPSDRDVARKIDEIARLWKTGDLVVYLGADLYPESPEFPTEPAALAALLGKRVAVPGRLSGRLHEIAQYIESHKHRKTLLSLMEEIFRKKVTPSPVHRLLQAFPIPLVVDTWYSPESSELLLGPGDCQISGVSRAEYRDRWFRIDGRTSSGWDPLEDVSPGSRVLYRPLGTMNPGVEVLVSDADYVEVLTEIDIQTPIPKFVQQHRSGRHFLFLGCRFDNQTSRIFARQIMKRSSASHFVVRSGTVTSKEQLFYEREGIERLPLSLNESFLPELEKRLRSA</sequence>
<proteinExistence type="predicted"/>
<evidence type="ECO:0000313" key="1">
    <source>
        <dbReference type="EMBL" id="EES53505.1"/>
    </source>
</evidence>
<accession>C6HVD1</accession>
<protein>
    <submittedName>
        <fullName evidence="1">Uncharacterized protein</fullName>
    </submittedName>
</protein>
<dbReference type="EMBL" id="GG693862">
    <property type="protein sequence ID" value="EES53505.1"/>
    <property type="molecule type" value="Genomic_DNA"/>
</dbReference>
<dbReference type="Pfam" id="PF13289">
    <property type="entry name" value="SIR2_2"/>
    <property type="match status" value="1"/>
</dbReference>
<organism evidence="1 2">
    <name type="scientific">Leptospirillum ferrodiazotrophum</name>
    <dbReference type="NCBI Taxonomy" id="412449"/>
    <lineage>
        <taxon>Bacteria</taxon>
        <taxon>Pseudomonadati</taxon>
        <taxon>Nitrospirota</taxon>
        <taxon>Nitrospiria</taxon>
        <taxon>Nitrospirales</taxon>
        <taxon>Nitrospiraceae</taxon>
        <taxon>Leptospirillum</taxon>
    </lineage>
</organism>
<evidence type="ECO:0000313" key="2">
    <source>
        <dbReference type="Proteomes" id="UP000009374"/>
    </source>
</evidence>
<name>C6HVD1_9BACT</name>
<keyword evidence="2" id="KW-1185">Reference proteome</keyword>